<feature type="compositionally biased region" description="Polar residues" evidence="3">
    <location>
        <begin position="48"/>
        <end position="58"/>
    </location>
</feature>
<keyword evidence="4" id="KW-0472">Membrane</keyword>
<comment type="similarity">
    <text evidence="2">Belongs to the major facilitator superfamily. Monocarboxylate porter (TC 2.A.1.13) family.</text>
</comment>
<evidence type="ECO:0000313" key="6">
    <source>
        <dbReference type="Proteomes" id="UP001305779"/>
    </source>
</evidence>
<evidence type="ECO:0000256" key="4">
    <source>
        <dbReference type="SAM" id="Phobius"/>
    </source>
</evidence>
<evidence type="ECO:0000256" key="1">
    <source>
        <dbReference type="ARBA" id="ARBA00004141"/>
    </source>
</evidence>
<feature type="transmembrane region" description="Helical" evidence="4">
    <location>
        <begin position="132"/>
        <end position="151"/>
    </location>
</feature>
<dbReference type="SUPFAM" id="SSF103473">
    <property type="entry name" value="MFS general substrate transporter"/>
    <property type="match status" value="1"/>
</dbReference>
<feature type="compositionally biased region" description="Basic and acidic residues" evidence="3">
    <location>
        <begin position="29"/>
        <end position="44"/>
    </location>
</feature>
<feature type="transmembrane region" description="Helical" evidence="4">
    <location>
        <begin position="157"/>
        <end position="184"/>
    </location>
</feature>
<gene>
    <name evidence="5" type="ORF">PRZ48_009136</name>
</gene>
<organism evidence="5 6">
    <name type="scientific">Zasmidium cellare</name>
    <name type="common">Wine cellar mold</name>
    <name type="synonym">Racodium cellare</name>
    <dbReference type="NCBI Taxonomy" id="395010"/>
    <lineage>
        <taxon>Eukaryota</taxon>
        <taxon>Fungi</taxon>
        <taxon>Dikarya</taxon>
        <taxon>Ascomycota</taxon>
        <taxon>Pezizomycotina</taxon>
        <taxon>Dothideomycetes</taxon>
        <taxon>Dothideomycetidae</taxon>
        <taxon>Mycosphaerellales</taxon>
        <taxon>Mycosphaerellaceae</taxon>
        <taxon>Zasmidium</taxon>
    </lineage>
</organism>
<reference evidence="5 6" key="1">
    <citation type="journal article" date="2023" name="G3 (Bethesda)">
        <title>A chromosome-level genome assembly of Zasmidium syzygii isolated from banana leaves.</title>
        <authorList>
            <person name="van Westerhoven A.C."/>
            <person name="Mehrabi R."/>
            <person name="Talebi R."/>
            <person name="Steentjes M.B.F."/>
            <person name="Corcolon B."/>
            <person name="Chong P.A."/>
            <person name="Kema G.H.J."/>
            <person name="Seidl M.F."/>
        </authorList>
    </citation>
    <scope>NUCLEOTIDE SEQUENCE [LARGE SCALE GENOMIC DNA]</scope>
    <source>
        <strain evidence="5 6">P124</strain>
    </source>
</reference>
<protein>
    <recommendedName>
        <fullName evidence="7">Major facilitator superfamily (MFS) profile domain-containing protein</fullName>
    </recommendedName>
</protein>
<dbReference type="PANTHER" id="PTHR11360:SF234">
    <property type="entry name" value="MFS-TYPE TRANSPORTER DBAD-RELATED"/>
    <property type="match status" value="1"/>
</dbReference>
<feature type="transmembrane region" description="Helical" evidence="4">
    <location>
        <begin position="333"/>
        <end position="351"/>
    </location>
</feature>
<dbReference type="EMBL" id="JAXOVC010000007">
    <property type="protein sequence ID" value="KAK4498626.1"/>
    <property type="molecule type" value="Genomic_DNA"/>
</dbReference>
<evidence type="ECO:0008006" key="7">
    <source>
        <dbReference type="Google" id="ProtNLM"/>
    </source>
</evidence>
<evidence type="ECO:0000256" key="2">
    <source>
        <dbReference type="ARBA" id="ARBA00006727"/>
    </source>
</evidence>
<dbReference type="InterPro" id="IPR036259">
    <property type="entry name" value="MFS_trans_sf"/>
</dbReference>
<feature type="transmembrane region" description="Helical" evidence="4">
    <location>
        <begin position="427"/>
        <end position="448"/>
    </location>
</feature>
<feature type="transmembrane region" description="Helical" evidence="4">
    <location>
        <begin position="302"/>
        <end position="321"/>
    </location>
</feature>
<comment type="subcellular location">
    <subcellularLocation>
        <location evidence="1">Membrane</location>
        <topology evidence="1">Multi-pass membrane protein</topology>
    </subcellularLocation>
</comment>
<feature type="transmembrane region" description="Helical" evidence="4">
    <location>
        <begin position="191"/>
        <end position="212"/>
    </location>
</feature>
<dbReference type="InterPro" id="IPR050327">
    <property type="entry name" value="Proton-linked_MCT"/>
</dbReference>
<evidence type="ECO:0000256" key="3">
    <source>
        <dbReference type="SAM" id="MobiDB-lite"/>
    </source>
</evidence>
<evidence type="ECO:0000313" key="5">
    <source>
        <dbReference type="EMBL" id="KAK4498626.1"/>
    </source>
</evidence>
<name>A0ABR0EBI3_ZASCE</name>
<feature type="transmembrane region" description="Helical" evidence="4">
    <location>
        <begin position="106"/>
        <end position="125"/>
    </location>
</feature>
<keyword evidence="4" id="KW-1133">Transmembrane helix</keyword>
<dbReference type="InterPro" id="IPR011701">
    <property type="entry name" value="MFS"/>
</dbReference>
<feature type="transmembrane region" description="Helical" evidence="4">
    <location>
        <begin position="224"/>
        <end position="244"/>
    </location>
</feature>
<dbReference type="Pfam" id="PF07690">
    <property type="entry name" value="MFS_1"/>
    <property type="match status" value="1"/>
</dbReference>
<feature type="transmembrane region" description="Helical" evidence="4">
    <location>
        <begin position="265"/>
        <end position="290"/>
    </location>
</feature>
<feature type="transmembrane region" description="Helical" evidence="4">
    <location>
        <begin position="357"/>
        <end position="381"/>
    </location>
</feature>
<accession>A0ABR0EBI3</accession>
<dbReference type="Proteomes" id="UP001305779">
    <property type="component" value="Unassembled WGS sequence"/>
</dbReference>
<comment type="caution">
    <text evidence="5">The sequence shown here is derived from an EMBL/GenBank/DDBJ whole genome shotgun (WGS) entry which is preliminary data.</text>
</comment>
<dbReference type="Gene3D" id="1.20.1250.20">
    <property type="entry name" value="MFS general substrate transporter like domains"/>
    <property type="match status" value="1"/>
</dbReference>
<feature type="transmembrane region" description="Helical" evidence="4">
    <location>
        <begin position="393"/>
        <end position="415"/>
    </location>
</feature>
<feature type="transmembrane region" description="Helical" evidence="4">
    <location>
        <begin position="65"/>
        <end position="86"/>
    </location>
</feature>
<sequence>MSHPDGMDATPHASNRRREMQEPGQQEADVGRHVKHEKGAERSARPQLPTSETHPTSIQDGGLKAWLQVLGAWSVFFNTWGILNTFGVYQTYYETGELFTKTSSNISWIGSIQAALVLVLGLVSGPIYDCGYLRALLLLGSFLVVFGHEMLSLCQEFWQVVLAQGFAIGLGGGCLFVPAVAVLPTYFRRDIGLAMGVAASGSSIGGIVYPIVFSQLIRQVGFSWSVRILGFTALTMLALLIFLMEMRVEPSRVRAMVDWSAFKDWPYIVFAFGGMLGFAGLYVGLLFISYFGQATGIVDANLAFYLVPIMNAASVFGRTIPNWLSDKVGPLNVMIPGTFVVATLLFCNLAVRSVGGLVINTLLFGSFSGIFVGLPPVLFVALTDDKTLVGTRIGQGSAILALGVLAGGPGGGGILQSNGEHPDWTGMWIYAGVMMLGAGTTFAAVRFMKVGVSFQARV</sequence>
<dbReference type="PANTHER" id="PTHR11360">
    <property type="entry name" value="MONOCARBOXYLATE TRANSPORTER"/>
    <property type="match status" value="1"/>
</dbReference>
<feature type="region of interest" description="Disordered" evidence="3">
    <location>
        <begin position="1"/>
        <end position="58"/>
    </location>
</feature>
<keyword evidence="4" id="KW-0812">Transmembrane</keyword>
<keyword evidence="6" id="KW-1185">Reference proteome</keyword>
<proteinExistence type="inferred from homology"/>